<organism evidence="2">
    <name type="scientific">Drosophila melanogaster</name>
    <name type="common">Fruit fly</name>
    <dbReference type="NCBI Taxonomy" id="7227"/>
    <lineage>
        <taxon>Eukaryota</taxon>
        <taxon>Metazoa</taxon>
        <taxon>Ecdysozoa</taxon>
        <taxon>Arthropoda</taxon>
        <taxon>Hexapoda</taxon>
        <taxon>Insecta</taxon>
        <taxon>Pterygota</taxon>
        <taxon>Neoptera</taxon>
        <taxon>Endopterygota</taxon>
        <taxon>Diptera</taxon>
        <taxon>Brachycera</taxon>
        <taxon>Muscomorpha</taxon>
        <taxon>Ephydroidea</taxon>
        <taxon>Drosophilidae</taxon>
        <taxon>Drosophila</taxon>
        <taxon>Sophophora</taxon>
    </lineage>
</organism>
<sequence length="123" mass="14326">MKAKINNEARDTKRPPTDPQDADRKRDQRKGEHERWQHIQEKERVLHCWPTKISRTSVGLQDGKVNECHRTGTSVCRECRWRLKSSRQKAPVPPVPPPASCLCASAKLQQQQHGGNMKQKRRW</sequence>
<feature type="region of interest" description="Disordered" evidence="1">
    <location>
        <begin position="1"/>
        <end position="37"/>
    </location>
</feature>
<evidence type="ECO:0000313" key="2">
    <source>
        <dbReference type="EMBL" id="DAA03928.1"/>
    </source>
</evidence>
<gene>
    <name evidence="2" type="ORF">HDC12663</name>
</gene>
<dbReference type="EMBL" id="BK002422">
    <property type="protein sequence ID" value="DAA03928.1"/>
    <property type="molecule type" value="Genomic_DNA"/>
</dbReference>
<reference evidence="2" key="1">
    <citation type="journal article" date="2003" name="Genome Biol.">
        <title>An integrated gene annotation and transcriptional profiling approach towards the full gene content of the Drosophila genome.</title>
        <authorList>
            <person name="Hild M."/>
            <person name="Beckmann B."/>
            <person name="Haas S.A."/>
            <person name="Koch B."/>
            <person name="Solovyev V."/>
            <person name="Busold C."/>
            <person name="Fellenberg K."/>
            <person name="Boutros M."/>
            <person name="Vingron M."/>
            <person name="Sauer F."/>
            <person name="Hoheisel J.D."/>
            <person name="Paro R."/>
        </authorList>
    </citation>
    <scope>NUCLEOTIDE SEQUENCE</scope>
</reference>
<dbReference type="AlphaFoldDB" id="Q6IKE4"/>
<protein>
    <submittedName>
        <fullName evidence="2">HDC12663</fullName>
    </submittedName>
</protein>
<evidence type="ECO:0000256" key="1">
    <source>
        <dbReference type="SAM" id="MobiDB-lite"/>
    </source>
</evidence>
<name>Q6IKE4_DROME</name>
<proteinExistence type="predicted"/>
<accession>Q6IKE4</accession>